<evidence type="ECO:0000313" key="4">
    <source>
        <dbReference type="Proteomes" id="UP000003836"/>
    </source>
</evidence>
<evidence type="ECO:0008006" key="6">
    <source>
        <dbReference type="Google" id="ProtNLM"/>
    </source>
</evidence>
<dbReference type="HOGENOM" id="CLU_1748922_0_0_6"/>
<dbReference type="AlphaFoldDB" id="F9TA81"/>
<reference evidence="3" key="1">
    <citation type="submission" date="2011-08" db="EMBL/GenBank/DDBJ databases">
        <authorList>
            <person name="Hoffman M."/>
            <person name="Strain E.A."/>
            <person name="Brown E."/>
            <person name="Allard M.W."/>
        </authorList>
    </citation>
    <scope>NUCLEOTIDE SEQUENCE</scope>
    <source>
        <strain evidence="3">ATCC 19109</strain>
    </source>
</reference>
<proteinExistence type="predicted"/>
<sequence>MNIKLSINNIAKVMKTLVGVVLLIILSIASLYIGFNSISLLSTEFGEEVIYYRFGLAMIPCGIGLLTTLIGVIYFNLKNKRLDDVYGNALSYTVIGSLALAFLITWLTPSIYESRLENAGLQACEGIPASHLPLFAKNFAASASLCKSN</sequence>
<accession>F9TA81</accession>
<feature type="transmembrane region" description="Helical" evidence="1">
    <location>
        <begin position="12"/>
        <end position="35"/>
    </location>
</feature>
<dbReference type="Proteomes" id="UP000003836">
    <property type="component" value="Unassembled WGS sequence"/>
</dbReference>
<evidence type="ECO:0000313" key="3">
    <source>
        <dbReference type="EMBL" id="EGU50352.1"/>
    </source>
</evidence>
<feature type="transmembrane region" description="Helical" evidence="1">
    <location>
        <begin position="89"/>
        <end position="108"/>
    </location>
</feature>
<reference evidence="2 5" key="3">
    <citation type="submission" date="2014-08" db="EMBL/GenBank/DDBJ databases">
        <title>First Complete Genome Sequence of the Shellfish Pathogen Vibrio tubiashii.</title>
        <authorList>
            <person name="Richards G.P."/>
            <person name="Needleman D.S."/>
            <person name="Watson M.A."/>
            <person name="Bono J.L."/>
        </authorList>
    </citation>
    <scope>NUCLEOTIDE SEQUENCE [LARGE SCALE GENOMIC DNA]</scope>
    <source>
        <strain evidence="2 5">ATCC 19109</strain>
    </source>
</reference>
<evidence type="ECO:0000313" key="5">
    <source>
        <dbReference type="Proteomes" id="UP000030071"/>
    </source>
</evidence>
<dbReference type="KEGG" id="vtu:IX91_18675"/>
<dbReference type="EMBL" id="AFWI01000180">
    <property type="protein sequence ID" value="EGU50352.1"/>
    <property type="molecule type" value="Genomic_DNA"/>
</dbReference>
<keyword evidence="1" id="KW-1133">Transmembrane helix</keyword>
<organism evidence="2 5">
    <name type="scientific">Vibrio tubiashii ATCC 19109</name>
    <dbReference type="NCBI Taxonomy" id="1051646"/>
    <lineage>
        <taxon>Bacteria</taxon>
        <taxon>Pseudomonadati</taxon>
        <taxon>Pseudomonadota</taxon>
        <taxon>Gammaproteobacteria</taxon>
        <taxon>Vibrionales</taxon>
        <taxon>Vibrionaceae</taxon>
        <taxon>Vibrio</taxon>
        <taxon>Vibrio oreintalis group</taxon>
    </lineage>
</organism>
<dbReference type="RefSeq" id="WP_004746962.1">
    <property type="nucleotide sequence ID" value="NZ_AFWI01000180.1"/>
</dbReference>
<evidence type="ECO:0000256" key="1">
    <source>
        <dbReference type="SAM" id="Phobius"/>
    </source>
</evidence>
<evidence type="ECO:0000313" key="2">
    <source>
        <dbReference type="EMBL" id="AIW16124.1"/>
    </source>
</evidence>
<dbReference type="PATRIC" id="fig|1051646.9.peg.3653"/>
<gene>
    <name evidence="2" type="ORF">IX91_18675</name>
    <name evidence="3" type="ORF">VITU9109_23930</name>
</gene>
<keyword evidence="1" id="KW-0812">Transmembrane</keyword>
<dbReference type="Proteomes" id="UP000030071">
    <property type="component" value="Chromosome 2"/>
</dbReference>
<dbReference type="EMBL" id="CP009355">
    <property type="protein sequence ID" value="AIW16124.1"/>
    <property type="molecule type" value="Genomic_DNA"/>
</dbReference>
<reference evidence="3 4" key="2">
    <citation type="journal article" date="2012" name="Int. J. Syst. Evol. Microbiol.">
        <title>Vibrio caribbeanicus sp. nov., isolated from the marine sponge Scleritoderma cyanea.</title>
        <authorList>
            <person name="Hoffmann M."/>
            <person name="Monday S.R."/>
            <person name="Allard M.W."/>
            <person name="Strain E.A."/>
            <person name="Whittaker P."/>
            <person name="Naum M."/>
            <person name="McCarthy P.J."/>
            <person name="Lopez J.V."/>
            <person name="Fischer M."/>
            <person name="Brown E.W."/>
        </authorList>
    </citation>
    <scope>NUCLEOTIDE SEQUENCE [LARGE SCALE GENOMIC DNA]</scope>
    <source>
        <strain evidence="3 4">ATCC 19109</strain>
    </source>
</reference>
<protein>
    <recommendedName>
        <fullName evidence="6">DUF1240 domain-containing protein</fullName>
    </recommendedName>
</protein>
<feature type="transmembrane region" description="Helical" evidence="1">
    <location>
        <begin position="55"/>
        <end position="77"/>
    </location>
</feature>
<dbReference type="GeneID" id="23446758"/>
<keyword evidence="4" id="KW-1185">Reference proteome</keyword>
<name>F9TA81_9VIBR</name>
<keyword evidence="1" id="KW-0472">Membrane</keyword>